<keyword evidence="6 11" id="KW-0808">Transferase</keyword>
<dbReference type="SMART" id="SM00852">
    <property type="entry name" value="MoCF_biosynth"/>
    <property type="match status" value="1"/>
</dbReference>
<dbReference type="UniPathway" id="UPA00344"/>
<dbReference type="PROSITE" id="PS01079">
    <property type="entry name" value="MOCF_BIOSYNTHESIS_2"/>
    <property type="match status" value="1"/>
</dbReference>
<dbReference type="Pfam" id="PF00994">
    <property type="entry name" value="MoCF_biosynth"/>
    <property type="match status" value="1"/>
</dbReference>
<keyword evidence="5 11" id="KW-0500">Molybdenum</keyword>
<dbReference type="STRING" id="1123380.SAMN02745199_1246"/>
<comment type="catalytic activity">
    <reaction evidence="10">
        <text>adenylyl-molybdopterin + molybdate = Mo-molybdopterin + AMP + H(+)</text>
        <dbReference type="Rhea" id="RHEA:35047"/>
        <dbReference type="ChEBI" id="CHEBI:15378"/>
        <dbReference type="ChEBI" id="CHEBI:36264"/>
        <dbReference type="ChEBI" id="CHEBI:62727"/>
        <dbReference type="ChEBI" id="CHEBI:71302"/>
        <dbReference type="ChEBI" id="CHEBI:456215"/>
        <dbReference type="EC" id="2.10.1.1"/>
    </reaction>
</comment>
<comment type="cofactor">
    <cofactor evidence="1 11">
        <name>Mg(2+)</name>
        <dbReference type="ChEBI" id="CHEBI:18420"/>
    </cofactor>
</comment>
<comment type="similarity">
    <text evidence="4 11">Belongs to the MoeA family.</text>
</comment>
<dbReference type="NCBIfam" id="TIGR00177">
    <property type="entry name" value="molyb_syn"/>
    <property type="match status" value="1"/>
</dbReference>
<protein>
    <recommendedName>
        <fullName evidence="11">Molybdopterin molybdenumtransferase</fullName>
        <ecNumber evidence="11">2.10.1.1</ecNumber>
    </recommendedName>
</protein>
<dbReference type="EMBL" id="FQXN01000004">
    <property type="protein sequence ID" value="SHH47518.1"/>
    <property type="molecule type" value="Genomic_DNA"/>
</dbReference>
<dbReference type="Proteomes" id="UP000242592">
    <property type="component" value="Unassembled WGS sequence"/>
</dbReference>
<evidence type="ECO:0000256" key="5">
    <source>
        <dbReference type="ARBA" id="ARBA00022505"/>
    </source>
</evidence>
<dbReference type="InterPro" id="IPR036135">
    <property type="entry name" value="MoeA_linker/N_sf"/>
</dbReference>
<keyword evidence="14" id="KW-1185">Reference proteome</keyword>
<dbReference type="GO" id="GO:0046872">
    <property type="term" value="F:metal ion binding"/>
    <property type="evidence" value="ECO:0007669"/>
    <property type="project" value="UniProtKB-UniRule"/>
</dbReference>
<sequence length="410" mass="45593">MKDRFHTFIPRLKVYSDFFDKLVVRTKVLELGTEEILGYASAEDVYSPENLPGFDKSTVDGYAVIAENTTNANKSTPVVLKVVGEIYMGEEFKEEISSGECVRIPTGGMLPKGANACVMIEDTKEFNGNVEIYKPVVSGENVIKKDKDVKKGSLVVKKGETINIGHIHNLLSLGITKVKVFKKPSVCIIPTGDEIIEPSEKRIKTQIRDGNSYALMAWLKSLGYDVRKYKVVKDDPEEFKEAVKWGLENGDVVVLSGGSSVGARDYALSTIEYFGEVLFSGVQVKPGKPVIFGKTDKKLIFGLPGNPTSFIVSSYLFLIPVLKKISGHEDFLPKLTCYVRVTEDIPNTSGREKFVFVKLRNEGNEILAQPIFGESGIASPMKFADGLIRIPLNKEIIYKNEICEFYSWRS</sequence>
<dbReference type="AlphaFoldDB" id="A0A1M5T9Z3"/>
<dbReference type="InterPro" id="IPR036688">
    <property type="entry name" value="MoeA_C_domain_IV_sf"/>
</dbReference>
<name>A0A1M5T9Z3_9BACT</name>
<evidence type="ECO:0000313" key="13">
    <source>
        <dbReference type="EMBL" id="SHH47518.1"/>
    </source>
</evidence>
<dbReference type="CDD" id="cd00887">
    <property type="entry name" value="MoeA"/>
    <property type="match status" value="1"/>
</dbReference>
<dbReference type="InterPro" id="IPR038987">
    <property type="entry name" value="MoeA-like"/>
</dbReference>
<dbReference type="SUPFAM" id="SSF53218">
    <property type="entry name" value="Molybdenum cofactor biosynthesis proteins"/>
    <property type="match status" value="1"/>
</dbReference>
<dbReference type="SUPFAM" id="SSF63882">
    <property type="entry name" value="MoeA N-terminal region -like"/>
    <property type="match status" value="1"/>
</dbReference>
<comment type="function">
    <text evidence="2 11">Catalyzes the insertion of molybdate into adenylated molybdopterin with the concomitant release of AMP.</text>
</comment>
<dbReference type="Gene3D" id="2.170.190.11">
    <property type="entry name" value="Molybdopterin biosynthesis moea protein, domain 3"/>
    <property type="match status" value="1"/>
</dbReference>
<evidence type="ECO:0000256" key="2">
    <source>
        <dbReference type="ARBA" id="ARBA00002901"/>
    </source>
</evidence>
<dbReference type="PANTHER" id="PTHR10192">
    <property type="entry name" value="MOLYBDOPTERIN BIOSYNTHESIS PROTEIN"/>
    <property type="match status" value="1"/>
</dbReference>
<dbReference type="Pfam" id="PF03454">
    <property type="entry name" value="MoeA_C"/>
    <property type="match status" value="1"/>
</dbReference>
<evidence type="ECO:0000313" key="14">
    <source>
        <dbReference type="Proteomes" id="UP000242592"/>
    </source>
</evidence>
<keyword evidence="8 11" id="KW-0460">Magnesium</keyword>
<dbReference type="Gene3D" id="3.90.105.10">
    <property type="entry name" value="Molybdopterin biosynthesis moea protein, domain 2"/>
    <property type="match status" value="1"/>
</dbReference>
<reference evidence="14" key="1">
    <citation type="submission" date="2016-11" db="EMBL/GenBank/DDBJ databases">
        <authorList>
            <person name="Varghese N."/>
            <person name="Submissions S."/>
        </authorList>
    </citation>
    <scope>NUCLEOTIDE SEQUENCE [LARGE SCALE GENOMIC DNA]</scope>
    <source>
        <strain evidence="14">DSM 15807</strain>
    </source>
</reference>
<dbReference type="NCBIfam" id="NF045515">
    <property type="entry name" value="Glp_gephyrin"/>
    <property type="match status" value="1"/>
</dbReference>
<gene>
    <name evidence="13" type="ORF">SAMN02745199_1246</name>
</gene>
<dbReference type="PANTHER" id="PTHR10192:SF5">
    <property type="entry name" value="GEPHYRIN"/>
    <property type="match status" value="1"/>
</dbReference>
<evidence type="ECO:0000259" key="12">
    <source>
        <dbReference type="SMART" id="SM00852"/>
    </source>
</evidence>
<evidence type="ECO:0000256" key="3">
    <source>
        <dbReference type="ARBA" id="ARBA00005046"/>
    </source>
</evidence>
<dbReference type="InterPro" id="IPR005110">
    <property type="entry name" value="MoeA_linker/N"/>
</dbReference>
<organism evidence="13 14">
    <name type="scientific">Thermosipho atlanticus DSM 15807</name>
    <dbReference type="NCBI Taxonomy" id="1123380"/>
    <lineage>
        <taxon>Bacteria</taxon>
        <taxon>Thermotogati</taxon>
        <taxon>Thermotogota</taxon>
        <taxon>Thermotogae</taxon>
        <taxon>Thermotogales</taxon>
        <taxon>Fervidobacteriaceae</taxon>
        <taxon>Thermosipho</taxon>
    </lineage>
</organism>
<keyword evidence="7 11" id="KW-0479">Metal-binding</keyword>
<evidence type="ECO:0000256" key="11">
    <source>
        <dbReference type="RuleBase" id="RU365090"/>
    </source>
</evidence>
<comment type="pathway">
    <text evidence="3 11">Cofactor biosynthesis; molybdopterin biosynthesis.</text>
</comment>
<dbReference type="InterPro" id="IPR036425">
    <property type="entry name" value="MoaB/Mog-like_dom_sf"/>
</dbReference>
<dbReference type="InterPro" id="IPR001453">
    <property type="entry name" value="MoaB/Mog_dom"/>
</dbReference>
<dbReference type="InterPro" id="IPR005111">
    <property type="entry name" value="MoeA_C_domain_IV"/>
</dbReference>
<dbReference type="EC" id="2.10.1.1" evidence="11"/>
<evidence type="ECO:0000256" key="4">
    <source>
        <dbReference type="ARBA" id="ARBA00010763"/>
    </source>
</evidence>
<dbReference type="GO" id="GO:0061599">
    <property type="term" value="F:molybdopterin molybdotransferase activity"/>
    <property type="evidence" value="ECO:0007669"/>
    <property type="project" value="UniProtKB-UniRule"/>
</dbReference>
<evidence type="ECO:0000256" key="1">
    <source>
        <dbReference type="ARBA" id="ARBA00001946"/>
    </source>
</evidence>
<dbReference type="OrthoDB" id="9804758at2"/>
<dbReference type="Pfam" id="PF03453">
    <property type="entry name" value="MoeA_N"/>
    <property type="match status" value="1"/>
</dbReference>
<proteinExistence type="inferred from homology"/>
<keyword evidence="9 11" id="KW-0501">Molybdenum cofactor biosynthesis</keyword>
<dbReference type="Gene3D" id="3.40.980.10">
    <property type="entry name" value="MoaB/Mog-like domain"/>
    <property type="match status" value="1"/>
</dbReference>
<accession>A0A1M5T9Z3</accession>
<dbReference type="InterPro" id="IPR008284">
    <property type="entry name" value="MoCF_biosynth_CS"/>
</dbReference>
<evidence type="ECO:0000256" key="9">
    <source>
        <dbReference type="ARBA" id="ARBA00023150"/>
    </source>
</evidence>
<evidence type="ECO:0000256" key="6">
    <source>
        <dbReference type="ARBA" id="ARBA00022679"/>
    </source>
</evidence>
<dbReference type="RefSeq" id="WP_073073269.1">
    <property type="nucleotide sequence ID" value="NZ_FQXN01000004.1"/>
</dbReference>
<dbReference type="FunFam" id="3.40.980.10:FF:000004">
    <property type="entry name" value="Molybdopterin molybdenumtransferase"/>
    <property type="match status" value="1"/>
</dbReference>
<feature type="domain" description="MoaB/Mog" evidence="12">
    <location>
        <begin position="187"/>
        <end position="324"/>
    </location>
</feature>
<evidence type="ECO:0000256" key="10">
    <source>
        <dbReference type="ARBA" id="ARBA00047317"/>
    </source>
</evidence>
<evidence type="ECO:0000256" key="7">
    <source>
        <dbReference type="ARBA" id="ARBA00022723"/>
    </source>
</evidence>
<evidence type="ECO:0000256" key="8">
    <source>
        <dbReference type="ARBA" id="ARBA00022842"/>
    </source>
</evidence>
<dbReference type="GO" id="GO:0006777">
    <property type="term" value="P:Mo-molybdopterin cofactor biosynthetic process"/>
    <property type="evidence" value="ECO:0007669"/>
    <property type="project" value="UniProtKB-UniRule"/>
</dbReference>
<dbReference type="Gene3D" id="2.40.340.10">
    <property type="entry name" value="MoeA, C-terminal, domain IV"/>
    <property type="match status" value="1"/>
</dbReference>
<dbReference type="GO" id="GO:0005829">
    <property type="term" value="C:cytosol"/>
    <property type="evidence" value="ECO:0007669"/>
    <property type="project" value="TreeGrafter"/>
</dbReference>
<dbReference type="SUPFAM" id="SSF63867">
    <property type="entry name" value="MoeA C-terminal domain-like"/>
    <property type="match status" value="1"/>
</dbReference>